<protein>
    <submittedName>
        <fullName evidence="1">Uncharacterized protein</fullName>
    </submittedName>
</protein>
<gene>
    <name evidence="1" type="ORF">LTR05_005538</name>
</gene>
<name>A0AAN7Y5J6_9EURO</name>
<dbReference type="AlphaFoldDB" id="A0AAN7Y5J6"/>
<accession>A0AAN7Y5J6</accession>
<evidence type="ECO:0000313" key="1">
    <source>
        <dbReference type="EMBL" id="KAK5084462.1"/>
    </source>
</evidence>
<proteinExistence type="predicted"/>
<organism evidence="1 2">
    <name type="scientific">Lithohypha guttulata</name>
    <dbReference type="NCBI Taxonomy" id="1690604"/>
    <lineage>
        <taxon>Eukaryota</taxon>
        <taxon>Fungi</taxon>
        <taxon>Dikarya</taxon>
        <taxon>Ascomycota</taxon>
        <taxon>Pezizomycotina</taxon>
        <taxon>Eurotiomycetes</taxon>
        <taxon>Chaetothyriomycetidae</taxon>
        <taxon>Chaetothyriales</taxon>
        <taxon>Trichomeriaceae</taxon>
        <taxon>Lithohypha</taxon>
    </lineage>
</organism>
<evidence type="ECO:0000313" key="2">
    <source>
        <dbReference type="Proteomes" id="UP001309876"/>
    </source>
</evidence>
<reference evidence="1 2" key="1">
    <citation type="submission" date="2023-08" db="EMBL/GenBank/DDBJ databases">
        <title>Black Yeasts Isolated from many extreme environments.</title>
        <authorList>
            <person name="Coleine C."/>
            <person name="Stajich J.E."/>
            <person name="Selbmann L."/>
        </authorList>
    </citation>
    <scope>NUCLEOTIDE SEQUENCE [LARGE SCALE GENOMIC DNA]</scope>
    <source>
        <strain evidence="1 2">CCFEE 5910</strain>
    </source>
</reference>
<comment type="caution">
    <text evidence="1">The sequence shown here is derived from an EMBL/GenBank/DDBJ whole genome shotgun (WGS) entry which is preliminary data.</text>
</comment>
<dbReference type="EMBL" id="JAVRRJ010000005">
    <property type="protein sequence ID" value="KAK5084462.1"/>
    <property type="molecule type" value="Genomic_DNA"/>
</dbReference>
<dbReference type="Proteomes" id="UP001309876">
    <property type="component" value="Unassembled WGS sequence"/>
</dbReference>
<keyword evidence="2" id="KW-1185">Reference proteome</keyword>
<sequence>MNARSRFEDIIQPYLTAINNIPDESAAKDVLTVVSDQLHIDPATSGDVFYTLWGVIFDYAQSAPCADYTTGEPNDANLSYLGRLAALVNDVRAAVKSDADLRSKLADDWLAQFGWEARDRFNFSPCSDNQGLDESEQLLSTGMDLEA</sequence>